<evidence type="ECO:0000259" key="2">
    <source>
        <dbReference type="Pfam" id="PF00465"/>
    </source>
</evidence>
<dbReference type="AlphaFoldDB" id="A0A0R2ENN1"/>
<dbReference type="PANTHER" id="PTHR11496">
    <property type="entry name" value="ALCOHOL DEHYDROGENASE"/>
    <property type="match status" value="1"/>
</dbReference>
<dbReference type="GO" id="GO:0046872">
    <property type="term" value="F:metal ion binding"/>
    <property type="evidence" value="ECO:0007669"/>
    <property type="project" value="InterPro"/>
</dbReference>
<accession>A0A0R2ENN1</accession>
<dbReference type="PATRIC" id="fig|1423804.4.peg.3106"/>
<protein>
    <submittedName>
        <fullName evidence="4">Propanol dehydrogenase</fullName>
    </submittedName>
</protein>
<dbReference type="CDD" id="cd08180">
    <property type="entry name" value="PDD"/>
    <property type="match status" value="1"/>
</dbReference>
<dbReference type="Proteomes" id="UP000051442">
    <property type="component" value="Unassembled WGS sequence"/>
</dbReference>
<sequence>MEEFKIPTKVYSGSDSLEWLQRLSGRNILMVCDAFLPGTPTLDRIKKNIEGKNQVTIFSDVKPDPPLENIMAGTEVFNSVKPDVVLGIGGGSAIDTAKAIRFFGEKLQKYEIDLFVAIPTTSGTGSEVTQHSVVTDTEHHKKAPIMEDHIIPDVALLDPQLVMSAPKSVTCFSGLDVLTHSLEALVSKDANTITDALAEKAACIIIKTLVTAYKNPTDEAARKVVHEASCAAGMAFANAGLGFAHSIAHQLGANYHMPHGLACAIMLPHVIMYNATHDEEAMHKYANAFKKTGLVSFGMNDKIAVKRLVAEIHHMMIEMDCPQTLKAFGIDPKVALENTDLVVQGAKADGTFPGNPVTPSDEDLAAVYHEVIK</sequence>
<dbReference type="Gene3D" id="3.40.50.1970">
    <property type="match status" value="1"/>
</dbReference>
<gene>
    <name evidence="4" type="ORF">FD14_GL002884</name>
</gene>
<dbReference type="SUPFAM" id="SSF56796">
    <property type="entry name" value="Dehydroquinate synthase-like"/>
    <property type="match status" value="1"/>
</dbReference>
<keyword evidence="5" id="KW-1185">Reference proteome</keyword>
<comment type="caution">
    <text evidence="4">The sequence shown here is derived from an EMBL/GenBank/DDBJ whole genome shotgun (WGS) entry which is preliminary data.</text>
</comment>
<evidence type="ECO:0000313" key="4">
    <source>
        <dbReference type="EMBL" id="KRN15541.1"/>
    </source>
</evidence>
<evidence type="ECO:0000256" key="1">
    <source>
        <dbReference type="ARBA" id="ARBA00023002"/>
    </source>
</evidence>
<dbReference type="PROSITE" id="PS00060">
    <property type="entry name" value="ADH_IRON_2"/>
    <property type="match status" value="1"/>
</dbReference>
<dbReference type="STRING" id="1423804.FD14_GL002884"/>
<dbReference type="FunFam" id="1.20.1090.10:FF:000001">
    <property type="entry name" value="Aldehyde-alcohol dehydrogenase"/>
    <property type="match status" value="1"/>
</dbReference>
<dbReference type="InterPro" id="IPR018211">
    <property type="entry name" value="ADH_Fe_CS"/>
</dbReference>
<reference evidence="4 5" key="1">
    <citation type="journal article" date="2015" name="Genome Announc.">
        <title>Expanding the biotechnology potential of lactobacilli through comparative genomics of 213 strains and associated genera.</title>
        <authorList>
            <person name="Sun Z."/>
            <person name="Harris H.M."/>
            <person name="McCann A."/>
            <person name="Guo C."/>
            <person name="Argimon S."/>
            <person name="Zhang W."/>
            <person name="Yang X."/>
            <person name="Jeffery I.B."/>
            <person name="Cooney J.C."/>
            <person name="Kagawa T.F."/>
            <person name="Liu W."/>
            <person name="Song Y."/>
            <person name="Salvetti E."/>
            <person name="Wrobel A."/>
            <person name="Rasinkangas P."/>
            <person name="Parkhill J."/>
            <person name="Rea M.C."/>
            <person name="O'Sullivan O."/>
            <person name="Ritari J."/>
            <person name="Douillard F.P."/>
            <person name="Paul Ross R."/>
            <person name="Yang R."/>
            <person name="Briner A.E."/>
            <person name="Felis G.E."/>
            <person name="de Vos W.M."/>
            <person name="Barrangou R."/>
            <person name="Klaenhammer T.R."/>
            <person name="Caufield P.W."/>
            <person name="Cui Y."/>
            <person name="Zhang H."/>
            <person name="O'Toole P.W."/>
        </authorList>
    </citation>
    <scope>NUCLEOTIDE SEQUENCE [LARGE SCALE GENOMIC DNA]</scope>
    <source>
        <strain evidence="4 5">DSM 23365</strain>
    </source>
</reference>
<dbReference type="EMBL" id="AYZM01000178">
    <property type="protein sequence ID" value="KRN15541.1"/>
    <property type="molecule type" value="Genomic_DNA"/>
</dbReference>
<evidence type="ECO:0000259" key="3">
    <source>
        <dbReference type="Pfam" id="PF25137"/>
    </source>
</evidence>
<dbReference type="GO" id="GO:0004022">
    <property type="term" value="F:alcohol dehydrogenase (NAD+) activity"/>
    <property type="evidence" value="ECO:0007669"/>
    <property type="project" value="UniProtKB-ARBA"/>
</dbReference>
<dbReference type="PANTHER" id="PTHR11496:SF83">
    <property type="entry name" value="HYDROXYACID-OXOACID TRANSHYDROGENASE, MITOCHONDRIAL"/>
    <property type="match status" value="1"/>
</dbReference>
<dbReference type="RefSeq" id="WP_054734625.1">
    <property type="nucleotide sequence ID" value="NZ_AYZM01000178.1"/>
</dbReference>
<feature type="domain" description="Alcohol dehydrogenase iron-type/glycerol dehydrogenase GldA" evidence="2">
    <location>
        <begin position="7"/>
        <end position="159"/>
    </location>
</feature>
<dbReference type="InterPro" id="IPR039697">
    <property type="entry name" value="Alcohol_dehydrogenase_Fe"/>
</dbReference>
<proteinExistence type="predicted"/>
<feature type="domain" description="Fe-containing alcohol dehydrogenase-like C-terminal" evidence="3">
    <location>
        <begin position="172"/>
        <end position="370"/>
    </location>
</feature>
<dbReference type="Pfam" id="PF00465">
    <property type="entry name" value="Fe-ADH"/>
    <property type="match status" value="1"/>
</dbReference>
<dbReference type="Pfam" id="PF25137">
    <property type="entry name" value="ADH_Fe_C"/>
    <property type="match status" value="1"/>
</dbReference>
<organism evidence="4 5">
    <name type="scientific">Secundilactobacillus similis DSM 23365 = JCM 2765</name>
    <dbReference type="NCBI Taxonomy" id="1423804"/>
    <lineage>
        <taxon>Bacteria</taxon>
        <taxon>Bacillati</taxon>
        <taxon>Bacillota</taxon>
        <taxon>Bacilli</taxon>
        <taxon>Lactobacillales</taxon>
        <taxon>Lactobacillaceae</taxon>
        <taxon>Secundilactobacillus</taxon>
    </lineage>
</organism>
<keyword evidence="1" id="KW-0560">Oxidoreductase</keyword>
<dbReference type="InterPro" id="IPR056798">
    <property type="entry name" value="ADH_Fe_C"/>
</dbReference>
<dbReference type="OrthoDB" id="9815791at2"/>
<dbReference type="InterPro" id="IPR001670">
    <property type="entry name" value="ADH_Fe/GldA"/>
</dbReference>
<dbReference type="Gene3D" id="1.20.1090.10">
    <property type="entry name" value="Dehydroquinate synthase-like - alpha domain"/>
    <property type="match status" value="1"/>
</dbReference>
<evidence type="ECO:0000313" key="5">
    <source>
        <dbReference type="Proteomes" id="UP000051442"/>
    </source>
</evidence>
<dbReference type="FunFam" id="3.40.50.1970:FF:000003">
    <property type="entry name" value="Alcohol dehydrogenase, iron-containing"/>
    <property type="match status" value="1"/>
</dbReference>
<name>A0A0R2ENN1_9LACO</name>